<keyword evidence="2" id="KW-1185">Reference proteome</keyword>
<protein>
    <submittedName>
        <fullName evidence="1">Uncharacterized protein</fullName>
    </submittedName>
</protein>
<organism evidence="1 2">
    <name type="scientific">Trichonephila clavata</name>
    <name type="common">Joro spider</name>
    <name type="synonym">Nephila clavata</name>
    <dbReference type="NCBI Taxonomy" id="2740835"/>
    <lineage>
        <taxon>Eukaryota</taxon>
        <taxon>Metazoa</taxon>
        <taxon>Ecdysozoa</taxon>
        <taxon>Arthropoda</taxon>
        <taxon>Chelicerata</taxon>
        <taxon>Arachnida</taxon>
        <taxon>Araneae</taxon>
        <taxon>Araneomorphae</taxon>
        <taxon>Entelegynae</taxon>
        <taxon>Araneoidea</taxon>
        <taxon>Nephilidae</taxon>
        <taxon>Trichonephila</taxon>
    </lineage>
</organism>
<dbReference type="EMBL" id="BMAO01037403">
    <property type="protein sequence ID" value="GFR17512.1"/>
    <property type="molecule type" value="Genomic_DNA"/>
</dbReference>
<gene>
    <name evidence="1" type="ORF">TNCT_691111</name>
</gene>
<evidence type="ECO:0000313" key="2">
    <source>
        <dbReference type="Proteomes" id="UP000887116"/>
    </source>
</evidence>
<dbReference type="Proteomes" id="UP000887116">
    <property type="component" value="Unassembled WGS sequence"/>
</dbReference>
<dbReference type="AlphaFoldDB" id="A0A8X6LR11"/>
<evidence type="ECO:0000313" key="1">
    <source>
        <dbReference type="EMBL" id="GFR17512.1"/>
    </source>
</evidence>
<proteinExistence type="predicted"/>
<accession>A0A8X6LR11</accession>
<comment type="caution">
    <text evidence="1">The sequence shown here is derived from an EMBL/GenBank/DDBJ whole genome shotgun (WGS) entry which is preliminary data.</text>
</comment>
<name>A0A8X6LR11_TRICU</name>
<reference evidence="1" key="1">
    <citation type="submission" date="2020-07" db="EMBL/GenBank/DDBJ databases">
        <title>Multicomponent nature underlies the extraordinary mechanical properties of spider dragline silk.</title>
        <authorList>
            <person name="Kono N."/>
            <person name="Nakamura H."/>
            <person name="Mori M."/>
            <person name="Yoshida Y."/>
            <person name="Ohtoshi R."/>
            <person name="Malay A.D."/>
            <person name="Moran D.A.P."/>
            <person name="Tomita M."/>
            <person name="Numata K."/>
            <person name="Arakawa K."/>
        </authorList>
    </citation>
    <scope>NUCLEOTIDE SEQUENCE</scope>
</reference>
<feature type="non-terminal residue" evidence="1">
    <location>
        <position position="1"/>
    </location>
</feature>
<sequence>CEPRVSNAETVTEEIQTQKEVKAAILVVQQVWGHKQFPLVKCWIC</sequence>